<keyword evidence="3" id="KW-1003">Cell membrane</keyword>
<evidence type="ECO:0000256" key="3">
    <source>
        <dbReference type="ARBA" id="ARBA00022475"/>
    </source>
</evidence>
<dbReference type="GO" id="GO:0005886">
    <property type="term" value="C:plasma membrane"/>
    <property type="evidence" value="ECO:0007669"/>
    <property type="project" value="UniProtKB-SubCell"/>
</dbReference>
<keyword evidence="4" id="KW-0812">Transmembrane</keyword>
<evidence type="ECO:0000256" key="4">
    <source>
        <dbReference type="ARBA" id="ARBA00022692"/>
    </source>
</evidence>
<sequence>MAEFHSVQCNCGVKASTKRKRNGFSTKCASLVKQQRARLYILRRCATMLLCWYI</sequence>
<comment type="similarity">
    <text evidence="7">Belongs to the DVL/RTFL small polypeptides family.</text>
</comment>
<dbReference type="Proteomes" id="UP000593578">
    <property type="component" value="Unassembled WGS sequence"/>
</dbReference>
<feature type="non-terminal residue" evidence="8">
    <location>
        <position position="54"/>
    </location>
</feature>
<evidence type="ECO:0000313" key="8">
    <source>
        <dbReference type="EMBL" id="MBA0599164.1"/>
    </source>
</evidence>
<protein>
    <submittedName>
        <fullName evidence="8">Uncharacterized protein</fullName>
    </submittedName>
</protein>
<evidence type="ECO:0000256" key="7">
    <source>
        <dbReference type="ARBA" id="ARBA00024340"/>
    </source>
</evidence>
<dbReference type="AlphaFoldDB" id="A0A7J8QC57"/>
<dbReference type="PANTHER" id="PTHR33102">
    <property type="entry name" value="DVL19-RELATED-RELATED"/>
    <property type="match status" value="1"/>
</dbReference>
<gene>
    <name evidence="8" type="ORF">Gorai_005397</name>
</gene>
<dbReference type="EMBL" id="JABEZZ010000011">
    <property type="protein sequence ID" value="MBA0599164.1"/>
    <property type="molecule type" value="Genomic_DNA"/>
</dbReference>
<organism evidence="8 9">
    <name type="scientific">Gossypium raimondii</name>
    <name type="common">Peruvian cotton</name>
    <name type="synonym">Gossypium klotzschianum subsp. raimondii</name>
    <dbReference type="NCBI Taxonomy" id="29730"/>
    <lineage>
        <taxon>Eukaryota</taxon>
        <taxon>Viridiplantae</taxon>
        <taxon>Streptophyta</taxon>
        <taxon>Embryophyta</taxon>
        <taxon>Tracheophyta</taxon>
        <taxon>Spermatophyta</taxon>
        <taxon>Magnoliopsida</taxon>
        <taxon>eudicotyledons</taxon>
        <taxon>Gunneridae</taxon>
        <taxon>Pentapetalae</taxon>
        <taxon>rosids</taxon>
        <taxon>malvids</taxon>
        <taxon>Malvales</taxon>
        <taxon>Malvaceae</taxon>
        <taxon>Malvoideae</taxon>
        <taxon>Gossypium</taxon>
    </lineage>
</organism>
<dbReference type="InterPro" id="IPR012552">
    <property type="entry name" value="DVL"/>
</dbReference>
<comment type="caution">
    <text evidence="8">The sequence shown here is derived from an EMBL/GenBank/DDBJ whole genome shotgun (WGS) entry which is preliminary data.</text>
</comment>
<keyword evidence="2" id="KW-0217">Developmental protein</keyword>
<accession>A0A7J8QC57</accession>
<evidence type="ECO:0000256" key="5">
    <source>
        <dbReference type="ARBA" id="ARBA00022989"/>
    </source>
</evidence>
<evidence type="ECO:0000256" key="6">
    <source>
        <dbReference type="ARBA" id="ARBA00023136"/>
    </source>
</evidence>
<dbReference type="InterPro" id="IPR051525">
    <property type="entry name" value="DVL_RTFL_regulatory"/>
</dbReference>
<keyword evidence="5" id="KW-1133">Transmembrane helix</keyword>
<reference evidence="8 9" key="1">
    <citation type="journal article" date="2019" name="Genome Biol. Evol.">
        <title>Insights into the evolution of the New World diploid cottons (Gossypium, subgenus Houzingenia) based on genome sequencing.</title>
        <authorList>
            <person name="Grover C.E."/>
            <person name="Arick M.A. 2nd"/>
            <person name="Thrash A."/>
            <person name="Conover J.L."/>
            <person name="Sanders W.S."/>
            <person name="Peterson D.G."/>
            <person name="Frelichowski J.E."/>
            <person name="Scheffler J.A."/>
            <person name="Scheffler B.E."/>
            <person name="Wendel J.F."/>
        </authorList>
    </citation>
    <scope>NUCLEOTIDE SEQUENCE [LARGE SCALE GENOMIC DNA]</scope>
    <source>
        <strain evidence="8">8</strain>
        <tissue evidence="8">Leaf</tissue>
    </source>
</reference>
<name>A0A7J8QC57_GOSRA</name>
<comment type="subcellular location">
    <subcellularLocation>
        <location evidence="1">Cell membrane</location>
        <topology evidence="1">Single-pass membrane protein</topology>
    </subcellularLocation>
</comment>
<evidence type="ECO:0000256" key="2">
    <source>
        <dbReference type="ARBA" id="ARBA00022473"/>
    </source>
</evidence>
<evidence type="ECO:0000256" key="1">
    <source>
        <dbReference type="ARBA" id="ARBA00004162"/>
    </source>
</evidence>
<dbReference type="GO" id="GO:0048367">
    <property type="term" value="P:shoot system development"/>
    <property type="evidence" value="ECO:0007669"/>
    <property type="project" value="UniProtKB-ARBA"/>
</dbReference>
<keyword evidence="6" id="KW-0472">Membrane</keyword>
<dbReference type="Pfam" id="PF08137">
    <property type="entry name" value="DVL"/>
    <property type="match status" value="1"/>
</dbReference>
<proteinExistence type="inferred from homology"/>
<dbReference type="GO" id="GO:0008285">
    <property type="term" value="P:negative regulation of cell population proliferation"/>
    <property type="evidence" value="ECO:0007669"/>
    <property type="project" value="InterPro"/>
</dbReference>
<evidence type="ECO:0000313" key="9">
    <source>
        <dbReference type="Proteomes" id="UP000593578"/>
    </source>
</evidence>